<name>A0A364Y245_9BACT</name>
<comment type="caution">
    <text evidence="3">The sequence shown here is derived from an EMBL/GenBank/DDBJ whole genome shotgun (WGS) entry which is preliminary data.</text>
</comment>
<dbReference type="EMBL" id="QMFY01000009">
    <property type="protein sequence ID" value="RAV99845.1"/>
    <property type="molecule type" value="Genomic_DNA"/>
</dbReference>
<dbReference type="InterPro" id="IPR002035">
    <property type="entry name" value="VWF_A"/>
</dbReference>
<feature type="region of interest" description="Disordered" evidence="1">
    <location>
        <begin position="702"/>
        <end position="723"/>
    </location>
</feature>
<gene>
    <name evidence="3" type="ORF">DQQ10_17545</name>
</gene>
<evidence type="ECO:0000256" key="1">
    <source>
        <dbReference type="SAM" id="MobiDB-lite"/>
    </source>
</evidence>
<sequence length="933" mass="105332">MNNLSIFRAISQRRFEECKSFAPAHTLHTLLLAMLVFLALSAQAQVITPLQQKALNAHVDYANQSADEMTAVVKSIIDYYPSLKQKRSWGPPRYTCPVQLEEYYAKTALALQKNIPATSLAKIQPAMRALQDAAAKIDEQCKALDTYHKLEDYKQDNFAKALTIIENIPPLLKSYKEKQRALNTALEDAYKKLNAGAPQGVYAKSDAAIRRQVQAERNLIDQWTFNIAREVHTGWPVEKLEASIMQTDQALVSLKSSTPALKYPASSMWTSFQGSLSDILEEKRRGLDQYTYEAKKSDEYSNRVYMDLINYFNGGVLTNYNTFLQFSEGNGYHGLKAIKYFPLYEIRTQSQVENISVKPFEDIPHHAVSFPPAKTAITTNAFIVLTEYIEFLNETWRQVNHLQLIVGNFSSSAAYYKNIDDYSRHGAMQFDFKGLEIPLSSYQKVVVDSKVLPPLASKTFNDQATVILNILKEMNEQCASLAVDVKERKYEQDRLGNTYKVLERMAKLFSTWDERKEVLYIDLRAYFDSHPVAAPTDNWYISGKALLNLTDLDREQLFKAKAYYLGNANVVISTEKIDATLRDVIANEYTNMKGIEKIGRNNGNCPYTPYEDLPKNSKTLSEHLQKLKPAKEGFYDHPYHSMVYMYNEIADDYNKFCDLSKTIPHLKVVKQPELFQLASPKEKMGEQKKPAAQPNISVKAAEAPASVTAQSNRGSGTPPPASQSIKVVHDTVYIERRDTVTIYAGDENLRSMEGYATNNLVLLLDVSGSMNTPEKFPVLKKSVLDLISMMRAEDQVSIITFSSKPKVMLDAISFKEEEKIKKAIESLKSSGKTDGDAGISLAYKVADEHYVRGGNNRIILATDGEFVLNDATLSLIQKFSTQDIYLSIFNFGKGMGSSKNLEKLAHLGKGNYEYIAKENVDVKLIREVKAKRK</sequence>
<accession>A0A364Y245</accession>
<evidence type="ECO:0000313" key="3">
    <source>
        <dbReference type="EMBL" id="RAV99845.1"/>
    </source>
</evidence>
<dbReference type="RefSeq" id="WP_112748192.1">
    <property type="nucleotide sequence ID" value="NZ_QMFY01000009.1"/>
</dbReference>
<dbReference type="InterPro" id="IPR051173">
    <property type="entry name" value="Ca_channel_alpha-2/delta"/>
</dbReference>
<dbReference type="InterPro" id="IPR036465">
    <property type="entry name" value="vWFA_dom_sf"/>
</dbReference>
<evidence type="ECO:0000313" key="4">
    <source>
        <dbReference type="Proteomes" id="UP000251889"/>
    </source>
</evidence>
<dbReference type="AlphaFoldDB" id="A0A364Y245"/>
<organism evidence="3 4">
    <name type="scientific">Pseudochryseolinea flava</name>
    <dbReference type="NCBI Taxonomy" id="2059302"/>
    <lineage>
        <taxon>Bacteria</taxon>
        <taxon>Pseudomonadati</taxon>
        <taxon>Bacteroidota</taxon>
        <taxon>Cytophagia</taxon>
        <taxon>Cytophagales</taxon>
        <taxon>Fulvivirgaceae</taxon>
        <taxon>Pseudochryseolinea</taxon>
    </lineage>
</organism>
<dbReference type="PANTHER" id="PTHR10166">
    <property type="entry name" value="VOLTAGE-DEPENDENT CALCIUM CHANNEL SUBUNIT ALPHA-2/DELTA-RELATED"/>
    <property type="match status" value="1"/>
</dbReference>
<evidence type="ECO:0000259" key="2">
    <source>
        <dbReference type="PROSITE" id="PS50234"/>
    </source>
</evidence>
<dbReference type="Gene3D" id="3.40.50.410">
    <property type="entry name" value="von Willebrand factor, type A domain"/>
    <property type="match status" value="1"/>
</dbReference>
<dbReference type="PROSITE" id="PS50234">
    <property type="entry name" value="VWFA"/>
    <property type="match status" value="1"/>
</dbReference>
<dbReference type="PANTHER" id="PTHR10166:SF37">
    <property type="entry name" value="STOLID, ISOFORM H"/>
    <property type="match status" value="1"/>
</dbReference>
<dbReference type="Pfam" id="PF13519">
    <property type="entry name" value="VWA_2"/>
    <property type="match status" value="1"/>
</dbReference>
<proteinExistence type="predicted"/>
<protein>
    <recommendedName>
        <fullName evidence="2">VWFA domain-containing protein</fullName>
    </recommendedName>
</protein>
<dbReference type="Proteomes" id="UP000251889">
    <property type="component" value="Unassembled WGS sequence"/>
</dbReference>
<dbReference type="SUPFAM" id="SSF53300">
    <property type="entry name" value="vWA-like"/>
    <property type="match status" value="1"/>
</dbReference>
<dbReference type="SMART" id="SM00327">
    <property type="entry name" value="VWA"/>
    <property type="match status" value="1"/>
</dbReference>
<dbReference type="OrthoDB" id="901926at2"/>
<keyword evidence="4" id="KW-1185">Reference proteome</keyword>
<feature type="domain" description="VWFA" evidence="2">
    <location>
        <begin position="759"/>
        <end position="932"/>
    </location>
</feature>
<reference evidence="3 4" key="1">
    <citation type="submission" date="2018-06" db="EMBL/GenBank/DDBJ databases">
        <title>Chryseolinea flavus sp. nov., a member of the phylum Bacteroidetes isolated from soil.</title>
        <authorList>
            <person name="Li Y."/>
            <person name="Wang J."/>
        </authorList>
    </citation>
    <scope>NUCLEOTIDE SEQUENCE [LARGE SCALE GENOMIC DNA]</scope>
    <source>
        <strain evidence="3 4">SDU1-6</strain>
    </source>
</reference>